<gene>
    <name evidence="4" type="ORF">KIL84_013009</name>
</gene>
<dbReference type="Pfam" id="PF00021">
    <property type="entry name" value="UPAR_LY6"/>
    <property type="match status" value="1"/>
</dbReference>
<keyword evidence="1" id="KW-0732">Signal</keyword>
<dbReference type="InterPro" id="IPR045860">
    <property type="entry name" value="Snake_toxin-like_sf"/>
</dbReference>
<dbReference type="SMART" id="SM00134">
    <property type="entry name" value="LU"/>
    <property type="match status" value="1"/>
</dbReference>
<protein>
    <recommendedName>
        <fullName evidence="3">UPAR/Ly6 domain-containing protein</fullName>
    </recommendedName>
</protein>
<dbReference type="SUPFAM" id="SSF57302">
    <property type="entry name" value="Snake toxin-like"/>
    <property type="match status" value="1"/>
</dbReference>
<name>A0A9D4B8E3_9SAUR</name>
<dbReference type="GO" id="GO:0030154">
    <property type="term" value="P:cell differentiation"/>
    <property type="evidence" value="ECO:0007669"/>
    <property type="project" value="UniProtKB-ARBA"/>
</dbReference>
<dbReference type="CDD" id="cd23559">
    <property type="entry name" value="TFP_LU_ECD_LYPD1"/>
    <property type="match status" value="1"/>
</dbReference>
<dbReference type="GO" id="GO:0095500">
    <property type="term" value="P:acetylcholine receptor signaling pathway"/>
    <property type="evidence" value="ECO:0007669"/>
    <property type="project" value="TreeGrafter"/>
</dbReference>
<dbReference type="PANTHER" id="PTHR10036:SF7">
    <property type="entry name" value="LY6_PLAUR DOMAIN-CONTAINING PROTEIN 1"/>
    <property type="match status" value="1"/>
</dbReference>
<accession>A0A9D4B8E3</accession>
<reference evidence="4" key="1">
    <citation type="submission" date="2021-09" db="EMBL/GenBank/DDBJ databases">
        <title>The genome of Mauremys mutica provides insights into the evolution of semi-aquatic lifestyle.</title>
        <authorList>
            <person name="Gong S."/>
            <person name="Gao Y."/>
        </authorList>
    </citation>
    <scope>NUCLEOTIDE SEQUENCE</scope>
    <source>
        <strain evidence="4">MM-2020</strain>
        <tissue evidence="4">Muscle</tissue>
    </source>
</reference>
<dbReference type="GO" id="GO:0045202">
    <property type="term" value="C:synapse"/>
    <property type="evidence" value="ECO:0007669"/>
    <property type="project" value="GOC"/>
</dbReference>
<sequence>MRAPGAALRSGAGKRLGGTAPRLLLMRRGGRRAARGPGSTRMWLLFGAATFWGLVLAPGFGLQIQCYQCEEFQLNNDCSAPEFIVNCTVNVQDMCQKEVMEKSSGILYRKSCASSAACLIASAGYQSFCSPGKMNSVCISCCNTPLCNGPRPKKRGSSGTVPKAGILTTVLLLKLALLLSVHC</sequence>
<evidence type="ECO:0000259" key="3">
    <source>
        <dbReference type="SMART" id="SM00134"/>
    </source>
</evidence>
<dbReference type="Proteomes" id="UP000827986">
    <property type="component" value="Unassembled WGS sequence"/>
</dbReference>
<feature type="domain" description="UPAR/Ly6" evidence="3">
    <location>
        <begin position="64"/>
        <end position="162"/>
    </location>
</feature>
<evidence type="ECO:0000256" key="1">
    <source>
        <dbReference type="ARBA" id="ARBA00022729"/>
    </source>
</evidence>
<organism evidence="4 5">
    <name type="scientific">Mauremys mutica</name>
    <name type="common">yellowpond turtle</name>
    <dbReference type="NCBI Taxonomy" id="74926"/>
    <lineage>
        <taxon>Eukaryota</taxon>
        <taxon>Metazoa</taxon>
        <taxon>Chordata</taxon>
        <taxon>Craniata</taxon>
        <taxon>Vertebrata</taxon>
        <taxon>Euteleostomi</taxon>
        <taxon>Archelosauria</taxon>
        <taxon>Testudinata</taxon>
        <taxon>Testudines</taxon>
        <taxon>Cryptodira</taxon>
        <taxon>Durocryptodira</taxon>
        <taxon>Testudinoidea</taxon>
        <taxon>Geoemydidae</taxon>
        <taxon>Geoemydinae</taxon>
        <taxon>Mauremys</taxon>
    </lineage>
</organism>
<dbReference type="InterPro" id="IPR016054">
    <property type="entry name" value="LY6_UPA_recep-like"/>
</dbReference>
<dbReference type="GO" id="GO:0030550">
    <property type="term" value="F:acetylcholine receptor inhibitor activity"/>
    <property type="evidence" value="ECO:0007669"/>
    <property type="project" value="TreeGrafter"/>
</dbReference>
<dbReference type="PANTHER" id="PTHR10036">
    <property type="entry name" value="CD59 GLYCOPROTEIN"/>
    <property type="match status" value="1"/>
</dbReference>
<keyword evidence="2" id="KW-1015">Disulfide bond</keyword>
<comment type="caution">
    <text evidence="4">The sequence shown here is derived from an EMBL/GenBank/DDBJ whole genome shotgun (WGS) entry which is preliminary data.</text>
</comment>
<evidence type="ECO:0000313" key="4">
    <source>
        <dbReference type="EMBL" id="KAH1185068.1"/>
    </source>
</evidence>
<keyword evidence="5" id="KW-1185">Reference proteome</keyword>
<evidence type="ECO:0000256" key="2">
    <source>
        <dbReference type="ARBA" id="ARBA00023157"/>
    </source>
</evidence>
<dbReference type="AlphaFoldDB" id="A0A9D4B8E3"/>
<dbReference type="EMBL" id="JAHDVG010000464">
    <property type="protein sequence ID" value="KAH1185068.1"/>
    <property type="molecule type" value="Genomic_DNA"/>
</dbReference>
<proteinExistence type="predicted"/>
<evidence type="ECO:0000313" key="5">
    <source>
        <dbReference type="Proteomes" id="UP000827986"/>
    </source>
</evidence>